<gene>
    <name evidence="2" type="ORF">ACFFI0_22670</name>
</gene>
<protein>
    <submittedName>
        <fullName evidence="2">DUF4133 domain-containing protein</fullName>
    </submittedName>
</protein>
<evidence type="ECO:0000256" key="1">
    <source>
        <dbReference type="SAM" id="Phobius"/>
    </source>
</evidence>
<feature type="transmembrane region" description="Helical" evidence="1">
    <location>
        <begin position="51"/>
        <end position="71"/>
    </location>
</feature>
<dbReference type="RefSeq" id="WP_130858255.1">
    <property type="nucleotide sequence ID" value="NZ_JBHLWO010000004.1"/>
</dbReference>
<comment type="caution">
    <text evidence="2">The sequence shown here is derived from an EMBL/GenBank/DDBJ whole genome shotgun (WGS) entry which is preliminary data.</text>
</comment>
<sequence length="113" mass="12911">MSGIYSINKGVSQPIVFKGLKAQYIIYLAIGLVVLLILFALLYIMDTSLLIVLPLILMLGTAHFLLVFHLSHRFGTHGLMKYLAKRRLPHTIRFRSRRLFTSLNAHTHSVNHK</sequence>
<feature type="transmembrane region" description="Helical" evidence="1">
    <location>
        <begin position="24"/>
        <end position="45"/>
    </location>
</feature>
<reference evidence="2 3" key="1">
    <citation type="submission" date="2024-09" db="EMBL/GenBank/DDBJ databases">
        <authorList>
            <person name="Sun Q."/>
            <person name="Mori K."/>
        </authorList>
    </citation>
    <scope>NUCLEOTIDE SEQUENCE [LARGE SCALE GENOMIC DNA]</scope>
    <source>
        <strain evidence="2 3">CCM 7765</strain>
    </source>
</reference>
<dbReference type="Pfam" id="PF13571">
    <property type="entry name" value="DUF4133"/>
    <property type="match status" value="1"/>
</dbReference>
<evidence type="ECO:0000313" key="3">
    <source>
        <dbReference type="Proteomes" id="UP001589774"/>
    </source>
</evidence>
<dbReference type="InterPro" id="IPR025407">
    <property type="entry name" value="DUF4133"/>
</dbReference>
<keyword evidence="1" id="KW-0812">Transmembrane</keyword>
<dbReference type="Proteomes" id="UP001589774">
    <property type="component" value="Unassembled WGS sequence"/>
</dbReference>
<keyword evidence="3" id="KW-1185">Reference proteome</keyword>
<accession>A0ABV6HQH0</accession>
<name>A0ABV6HQH0_9SPHI</name>
<proteinExistence type="predicted"/>
<dbReference type="EMBL" id="JBHLWO010000004">
    <property type="protein sequence ID" value="MFC0321143.1"/>
    <property type="molecule type" value="Genomic_DNA"/>
</dbReference>
<evidence type="ECO:0000313" key="2">
    <source>
        <dbReference type="EMBL" id="MFC0321143.1"/>
    </source>
</evidence>
<keyword evidence="1" id="KW-0472">Membrane</keyword>
<organism evidence="2 3">
    <name type="scientific">Olivibacter oleidegradans</name>
    <dbReference type="NCBI Taxonomy" id="760123"/>
    <lineage>
        <taxon>Bacteria</taxon>
        <taxon>Pseudomonadati</taxon>
        <taxon>Bacteroidota</taxon>
        <taxon>Sphingobacteriia</taxon>
        <taxon>Sphingobacteriales</taxon>
        <taxon>Sphingobacteriaceae</taxon>
        <taxon>Olivibacter</taxon>
    </lineage>
</organism>
<keyword evidence="1" id="KW-1133">Transmembrane helix</keyword>